<keyword evidence="1 3" id="KW-0560">Oxidoreductase</keyword>
<name>A0ABW4G415_9ACTN</name>
<dbReference type="PANTHER" id="PTHR43244">
    <property type="match status" value="1"/>
</dbReference>
<evidence type="ECO:0000256" key="1">
    <source>
        <dbReference type="ARBA" id="ARBA00023002"/>
    </source>
</evidence>
<evidence type="ECO:0000313" key="4">
    <source>
        <dbReference type="Proteomes" id="UP001597097"/>
    </source>
</evidence>
<organism evidence="3 4">
    <name type="scientific">Nonomuraea guangzhouensis</name>
    <dbReference type="NCBI Taxonomy" id="1291555"/>
    <lineage>
        <taxon>Bacteria</taxon>
        <taxon>Bacillati</taxon>
        <taxon>Actinomycetota</taxon>
        <taxon>Actinomycetes</taxon>
        <taxon>Streptosporangiales</taxon>
        <taxon>Streptosporangiaceae</taxon>
        <taxon>Nonomuraea</taxon>
    </lineage>
</organism>
<keyword evidence="4" id="KW-1185">Reference proteome</keyword>
<dbReference type="Proteomes" id="UP001597097">
    <property type="component" value="Unassembled WGS sequence"/>
</dbReference>
<dbReference type="EC" id="1.-.-.-" evidence="3"/>
<dbReference type="InterPro" id="IPR011251">
    <property type="entry name" value="Luciferase-like_dom"/>
</dbReference>
<evidence type="ECO:0000259" key="2">
    <source>
        <dbReference type="Pfam" id="PF00296"/>
    </source>
</evidence>
<dbReference type="EMBL" id="JBHUCM010000010">
    <property type="protein sequence ID" value="MFD1537458.1"/>
    <property type="molecule type" value="Genomic_DNA"/>
</dbReference>
<dbReference type="InterPro" id="IPR019921">
    <property type="entry name" value="Lucif-like_OxRdtase_Rv2161c"/>
</dbReference>
<dbReference type="NCBIfam" id="TIGR03619">
    <property type="entry name" value="F420_Rv2161c"/>
    <property type="match status" value="1"/>
</dbReference>
<evidence type="ECO:0000313" key="3">
    <source>
        <dbReference type="EMBL" id="MFD1537458.1"/>
    </source>
</evidence>
<dbReference type="PANTHER" id="PTHR43244:SF1">
    <property type="entry name" value="5,10-METHYLENETETRAHYDROMETHANOPTERIN REDUCTASE"/>
    <property type="match status" value="1"/>
</dbReference>
<comment type="caution">
    <text evidence="3">The sequence shown here is derived from an EMBL/GenBank/DDBJ whole genome shotgun (WGS) entry which is preliminary data.</text>
</comment>
<accession>A0ABW4G415</accession>
<sequence>MATLKVGFLLPTRDWIVLGDREPSALIEQARLAEDLGFDSVWAGDSPVTRPRADPLMLLSALAAVTERVTLGTAVLLPALRHPILLAHQLATLDRISDGRLIAGMGAGFPHPNTEAQCEALGIEFKRRVSRTEESIDVMRQLWAGATVSHRGTHFAFHDVTLEPKPAQAGGPPIWLAGSGAAALRRVGRLADGWLPYPPTSQMYADEWGVVQEMARLRDPASGEAAARSVTPALYATVCLDDEPERARDRMRSSIERYYNVPLEFIESIQATFAGPADDAVDWLNSYALAGVRHVVIRFAVDDYRGALEEFAERVLPRLHVGVGS</sequence>
<feature type="domain" description="Luciferase-like" evidence="2">
    <location>
        <begin position="5"/>
        <end position="287"/>
    </location>
</feature>
<dbReference type="Pfam" id="PF00296">
    <property type="entry name" value="Bac_luciferase"/>
    <property type="match status" value="1"/>
</dbReference>
<dbReference type="RefSeq" id="WP_219534717.1">
    <property type="nucleotide sequence ID" value="NZ_JAHKRM010000023.1"/>
</dbReference>
<dbReference type="InterPro" id="IPR050564">
    <property type="entry name" value="F420-G6PD/mer"/>
</dbReference>
<dbReference type="GO" id="GO:0016491">
    <property type="term" value="F:oxidoreductase activity"/>
    <property type="evidence" value="ECO:0007669"/>
    <property type="project" value="UniProtKB-KW"/>
</dbReference>
<protein>
    <submittedName>
        <fullName evidence="3">LLM class flavin-dependent oxidoreductase</fullName>
        <ecNumber evidence="3">1.-.-.-</ecNumber>
    </submittedName>
</protein>
<gene>
    <name evidence="3" type="ORF">ACFSJ0_10470</name>
</gene>
<proteinExistence type="predicted"/>
<reference evidence="4" key="1">
    <citation type="journal article" date="2019" name="Int. J. Syst. Evol. Microbiol.">
        <title>The Global Catalogue of Microorganisms (GCM) 10K type strain sequencing project: providing services to taxonomists for standard genome sequencing and annotation.</title>
        <authorList>
            <consortium name="The Broad Institute Genomics Platform"/>
            <consortium name="The Broad Institute Genome Sequencing Center for Infectious Disease"/>
            <person name="Wu L."/>
            <person name="Ma J."/>
        </authorList>
    </citation>
    <scope>NUCLEOTIDE SEQUENCE [LARGE SCALE GENOMIC DNA]</scope>
    <source>
        <strain evidence="4">CGMCC 1.15399</strain>
    </source>
</reference>